<sequence length="208" mass="23734">MPAEVLSPAYRIHTQRLVMRCWHPSDAPLLSIAIAQSLDHLRVWMPWAYEEPKNLQQRINWLRESRGKFDLSRDFLYGVFNTDETLVLGAIGLHSRVGKDALEIGYWIHAHHVNQGLATEAAAALTRVAFEVNQVARVEIHCDPNNFRSAAVPKKLGFSHEATLRQRVEDHERRKRDSMIWTLFAEDYLANNAAAAIEAFDVVGQKIL</sequence>
<evidence type="ECO:0000313" key="6">
    <source>
        <dbReference type="Proteomes" id="UP000757435"/>
    </source>
</evidence>
<keyword evidence="1" id="KW-0808">Transferase</keyword>
<evidence type="ECO:0000256" key="2">
    <source>
        <dbReference type="ARBA" id="ARBA00023315"/>
    </source>
</evidence>
<protein>
    <submittedName>
        <fullName evidence="5">GNAT family N-acetyltransferase</fullName>
    </submittedName>
</protein>
<reference evidence="5" key="1">
    <citation type="submission" date="2021-05" db="EMBL/GenBank/DDBJ databases">
        <authorList>
            <person name="Pietrasiak N."/>
            <person name="Ward R."/>
            <person name="Stajich J.E."/>
            <person name="Kurbessoian T."/>
        </authorList>
    </citation>
    <scope>NUCLEOTIDE SEQUENCE</scope>
    <source>
        <strain evidence="5">UHER 2000/2452</strain>
    </source>
</reference>
<organism evidence="5 6">
    <name type="scientific">Drouetiella hepatica Uher 2000/2452</name>
    <dbReference type="NCBI Taxonomy" id="904376"/>
    <lineage>
        <taxon>Bacteria</taxon>
        <taxon>Bacillati</taxon>
        <taxon>Cyanobacteriota</taxon>
        <taxon>Cyanophyceae</taxon>
        <taxon>Oculatellales</taxon>
        <taxon>Oculatellaceae</taxon>
        <taxon>Drouetiella</taxon>
    </lineage>
</organism>
<dbReference type="PANTHER" id="PTHR43792:SF8">
    <property type="entry name" value="[RIBOSOMAL PROTEIN US5]-ALANINE N-ACETYLTRANSFERASE"/>
    <property type="match status" value="1"/>
</dbReference>
<feature type="domain" description="N-acetyltransferase" evidence="4">
    <location>
        <begin position="28"/>
        <end position="186"/>
    </location>
</feature>
<evidence type="ECO:0000313" key="5">
    <source>
        <dbReference type="EMBL" id="MBW4660246.1"/>
    </source>
</evidence>
<dbReference type="InterPro" id="IPR016181">
    <property type="entry name" value="Acyl_CoA_acyltransferase"/>
</dbReference>
<proteinExistence type="inferred from homology"/>
<evidence type="ECO:0000256" key="3">
    <source>
        <dbReference type="ARBA" id="ARBA00038502"/>
    </source>
</evidence>
<dbReference type="InterPro" id="IPR000182">
    <property type="entry name" value="GNAT_dom"/>
</dbReference>
<comment type="similarity">
    <text evidence="3">Belongs to the acetyltransferase family. RimJ subfamily.</text>
</comment>
<comment type="caution">
    <text evidence="5">The sequence shown here is derived from an EMBL/GenBank/DDBJ whole genome shotgun (WGS) entry which is preliminary data.</text>
</comment>
<dbReference type="GO" id="GO:0016747">
    <property type="term" value="F:acyltransferase activity, transferring groups other than amino-acyl groups"/>
    <property type="evidence" value="ECO:0007669"/>
    <property type="project" value="InterPro"/>
</dbReference>
<dbReference type="AlphaFoldDB" id="A0A951UN07"/>
<dbReference type="Proteomes" id="UP000757435">
    <property type="component" value="Unassembled WGS sequence"/>
</dbReference>
<dbReference type="InterPro" id="IPR051531">
    <property type="entry name" value="N-acetyltransferase"/>
</dbReference>
<dbReference type="Gene3D" id="3.40.630.30">
    <property type="match status" value="1"/>
</dbReference>
<dbReference type="EMBL" id="JAHHHD010000019">
    <property type="protein sequence ID" value="MBW4660246.1"/>
    <property type="molecule type" value="Genomic_DNA"/>
</dbReference>
<dbReference type="Pfam" id="PF13302">
    <property type="entry name" value="Acetyltransf_3"/>
    <property type="match status" value="1"/>
</dbReference>
<accession>A0A951UN07</accession>
<evidence type="ECO:0000259" key="4">
    <source>
        <dbReference type="PROSITE" id="PS51186"/>
    </source>
</evidence>
<evidence type="ECO:0000256" key="1">
    <source>
        <dbReference type="ARBA" id="ARBA00022679"/>
    </source>
</evidence>
<dbReference type="PANTHER" id="PTHR43792">
    <property type="entry name" value="GNAT FAMILY, PUTATIVE (AFU_ORTHOLOGUE AFUA_3G00765)-RELATED-RELATED"/>
    <property type="match status" value="1"/>
</dbReference>
<dbReference type="PROSITE" id="PS51186">
    <property type="entry name" value="GNAT"/>
    <property type="match status" value="1"/>
</dbReference>
<keyword evidence="2" id="KW-0012">Acyltransferase</keyword>
<dbReference type="SUPFAM" id="SSF55729">
    <property type="entry name" value="Acyl-CoA N-acyltransferases (Nat)"/>
    <property type="match status" value="1"/>
</dbReference>
<name>A0A951UN07_9CYAN</name>
<gene>
    <name evidence="5" type="ORF">KME15_16345</name>
</gene>
<reference evidence="5" key="2">
    <citation type="journal article" date="2022" name="Microbiol. Resour. Announc.">
        <title>Metagenome Sequencing to Explore Phylogenomics of Terrestrial Cyanobacteria.</title>
        <authorList>
            <person name="Ward R.D."/>
            <person name="Stajich J.E."/>
            <person name="Johansen J.R."/>
            <person name="Huntemann M."/>
            <person name="Clum A."/>
            <person name="Foster B."/>
            <person name="Foster B."/>
            <person name="Roux S."/>
            <person name="Palaniappan K."/>
            <person name="Varghese N."/>
            <person name="Mukherjee S."/>
            <person name="Reddy T.B.K."/>
            <person name="Daum C."/>
            <person name="Copeland A."/>
            <person name="Chen I.A."/>
            <person name="Ivanova N.N."/>
            <person name="Kyrpides N.C."/>
            <person name="Shapiro N."/>
            <person name="Eloe-Fadrosh E.A."/>
            <person name="Pietrasiak N."/>
        </authorList>
    </citation>
    <scope>NUCLEOTIDE SEQUENCE</scope>
    <source>
        <strain evidence="5">UHER 2000/2452</strain>
    </source>
</reference>